<dbReference type="NCBIfam" id="TIGR01145">
    <property type="entry name" value="ATP_synt_delta"/>
    <property type="match status" value="1"/>
</dbReference>
<comment type="similarity">
    <text evidence="8">Belongs to the ATPase delta chain family.</text>
</comment>
<keyword evidence="2 8" id="KW-0813">Transport</keyword>
<dbReference type="HAMAP" id="MF_01416">
    <property type="entry name" value="ATP_synth_delta_bact"/>
    <property type="match status" value="1"/>
</dbReference>
<dbReference type="RefSeq" id="WP_120169342.1">
    <property type="nucleotide sequence ID" value="NZ_MCIB01000018.1"/>
</dbReference>
<dbReference type="InterPro" id="IPR020781">
    <property type="entry name" value="ATPase_OSCP/d_CS"/>
</dbReference>
<evidence type="ECO:0000256" key="4">
    <source>
        <dbReference type="ARBA" id="ARBA00023065"/>
    </source>
</evidence>
<accession>A0A419T259</accession>
<keyword evidence="7 8" id="KW-0066">ATP synthesis</keyword>
<name>A0A419T259_9FIRM</name>
<proteinExistence type="inferred from homology"/>
<dbReference type="SUPFAM" id="SSF47928">
    <property type="entry name" value="N-terminal domain of the delta subunit of the F1F0-ATP synthase"/>
    <property type="match status" value="1"/>
</dbReference>
<evidence type="ECO:0000256" key="2">
    <source>
        <dbReference type="ARBA" id="ARBA00022448"/>
    </source>
</evidence>
<evidence type="ECO:0000313" key="9">
    <source>
        <dbReference type="EMBL" id="RKD31532.1"/>
    </source>
</evidence>
<evidence type="ECO:0000256" key="5">
    <source>
        <dbReference type="ARBA" id="ARBA00023136"/>
    </source>
</evidence>
<dbReference type="InterPro" id="IPR000711">
    <property type="entry name" value="ATPase_OSCP/dsu"/>
</dbReference>
<evidence type="ECO:0000256" key="3">
    <source>
        <dbReference type="ARBA" id="ARBA00022781"/>
    </source>
</evidence>
<comment type="function">
    <text evidence="8">This protein is part of the stalk that links CF(0) to CF(1). It either transmits conformational changes from CF(0) to CF(1) or is implicated in proton conduction.</text>
</comment>
<dbReference type="PRINTS" id="PR00125">
    <property type="entry name" value="ATPASEDELTA"/>
</dbReference>
<dbReference type="PROSITE" id="PS00389">
    <property type="entry name" value="ATPASE_DELTA"/>
    <property type="match status" value="1"/>
</dbReference>
<keyword evidence="3 8" id="KW-0375">Hydrogen ion transport</keyword>
<dbReference type="InterPro" id="IPR026015">
    <property type="entry name" value="ATP_synth_OSCP/delta_N_sf"/>
</dbReference>
<evidence type="ECO:0000256" key="8">
    <source>
        <dbReference type="HAMAP-Rule" id="MF_01416"/>
    </source>
</evidence>
<keyword evidence="6 8" id="KW-0139">CF(1)</keyword>
<dbReference type="GO" id="GO:0005886">
    <property type="term" value="C:plasma membrane"/>
    <property type="evidence" value="ECO:0007669"/>
    <property type="project" value="UniProtKB-SubCell"/>
</dbReference>
<dbReference type="OrthoDB" id="9802471at2"/>
<evidence type="ECO:0000313" key="10">
    <source>
        <dbReference type="Proteomes" id="UP000284177"/>
    </source>
</evidence>
<dbReference type="EMBL" id="MCIB01000018">
    <property type="protein sequence ID" value="RKD31532.1"/>
    <property type="molecule type" value="Genomic_DNA"/>
</dbReference>
<dbReference type="AlphaFoldDB" id="A0A419T259"/>
<evidence type="ECO:0000256" key="1">
    <source>
        <dbReference type="ARBA" id="ARBA00004370"/>
    </source>
</evidence>
<protein>
    <recommendedName>
        <fullName evidence="8">ATP synthase subunit delta</fullName>
    </recommendedName>
    <alternativeName>
        <fullName evidence="8">ATP synthase F(1) sector subunit delta</fullName>
    </alternativeName>
    <alternativeName>
        <fullName evidence="8">F-type ATPase subunit delta</fullName>
        <shortName evidence="8">F-ATPase subunit delta</shortName>
    </alternativeName>
</protein>
<keyword evidence="8" id="KW-1003">Cell membrane</keyword>
<evidence type="ECO:0000256" key="7">
    <source>
        <dbReference type="ARBA" id="ARBA00023310"/>
    </source>
</evidence>
<dbReference type="NCBIfam" id="NF004403">
    <property type="entry name" value="PRK05758.2-4"/>
    <property type="match status" value="1"/>
</dbReference>
<dbReference type="GO" id="GO:0046933">
    <property type="term" value="F:proton-transporting ATP synthase activity, rotational mechanism"/>
    <property type="evidence" value="ECO:0007669"/>
    <property type="project" value="UniProtKB-UniRule"/>
</dbReference>
<sequence>MAKLVSKRYAEALFEVALEMDKLDNFKEEISDISNVFESEEKLKIVFEHPKLSKKEKKDIVDSIFKDRVSQEILNLLYIIIDKGRERYITEIKKEYIKLYNEEKNIVEAVAITAVPMAEEEKVKLQNRLSEKLNKNIVLKNKIDKKVIGGVLIKIGDKIIDSSIKGQLDNIAKKLKDTRVTKIGVSS</sequence>
<keyword evidence="4 8" id="KW-0406">Ion transport</keyword>
<dbReference type="Proteomes" id="UP000284177">
    <property type="component" value="Unassembled WGS sequence"/>
</dbReference>
<keyword evidence="5 8" id="KW-0472">Membrane</keyword>
<dbReference type="PANTHER" id="PTHR11910">
    <property type="entry name" value="ATP SYNTHASE DELTA CHAIN"/>
    <property type="match status" value="1"/>
</dbReference>
<dbReference type="GO" id="GO:0045259">
    <property type="term" value="C:proton-transporting ATP synthase complex"/>
    <property type="evidence" value="ECO:0007669"/>
    <property type="project" value="UniProtKB-KW"/>
</dbReference>
<reference evidence="9 10" key="1">
    <citation type="submission" date="2016-08" db="EMBL/GenBank/DDBJ databases">
        <title>Novel Firmicutes and Novel Genomes.</title>
        <authorList>
            <person name="Poppleton D.I."/>
            <person name="Gribaldo S."/>
        </authorList>
    </citation>
    <scope>NUCLEOTIDE SEQUENCE [LARGE SCALE GENOMIC DNA]</scope>
    <source>
        <strain evidence="9 10">CTT3</strain>
    </source>
</reference>
<dbReference type="Gene3D" id="1.10.520.20">
    <property type="entry name" value="N-terminal domain of the delta subunit of the F1F0-ATP synthase"/>
    <property type="match status" value="1"/>
</dbReference>
<comment type="function">
    <text evidence="8">F(1)F(0) ATP synthase produces ATP from ADP in the presence of a proton or sodium gradient. F-type ATPases consist of two structural domains, F(1) containing the extramembraneous catalytic core and F(0) containing the membrane proton channel, linked together by a central stalk and a peripheral stalk. During catalysis, ATP synthesis in the catalytic domain of F(1) is coupled via a rotary mechanism of the central stalk subunits to proton translocation.</text>
</comment>
<comment type="caution">
    <text evidence="9">The sequence shown here is derived from an EMBL/GenBank/DDBJ whole genome shotgun (WGS) entry which is preliminary data.</text>
</comment>
<comment type="subcellular location">
    <subcellularLocation>
        <location evidence="8">Cell membrane</location>
        <topology evidence="8">Peripheral membrane protein</topology>
    </subcellularLocation>
    <subcellularLocation>
        <location evidence="1">Membrane</location>
    </subcellularLocation>
</comment>
<organism evidence="9 10">
    <name type="scientific">Thermohalobacter berrensis</name>
    <dbReference type="NCBI Taxonomy" id="99594"/>
    <lineage>
        <taxon>Bacteria</taxon>
        <taxon>Bacillati</taxon>
        <taxon>Bacillota</taxon>
        <taxon>Tissierellia</taxon>
        <taxon>Tissierellales</taxon>
        <taxon>Thermohalobacteraceae</taxon>
        <taxon>Thermohalobacter</taxon>
    </lineage>
</organism>
<evidence type="ECO:0000256" key="6">
    <source>
        <dbReference type="ARBA" id="ARBA00023196"/>
    </source>
</evidence>
<keyword evidence="10" id="KW-1185">Reference proteome</keyword>
<gene>
    <name evidence="8" type="primary">atpH</name>
    <name evidence="9" type="ORF">BET03_12510</name>
</gene>
<dbReference type="Pfam" id="PF00213">
    <property type="entry name" value="OSCP"/>
    <property type="match status" value="1"/>
</dbReference>